<reference evidence="13" key="1">
    <citation type="submission" date="2019-02" db="EMBL/GenBank/DDBJ databases">
        <title>Isolation and identification of novel species under the genus Muribaculum.</title>
        <authorList>
            <person name="Miyake S."/>
            <person name="Ding Y."/>
            <person name="Low A."/>
            <person name="Soh M."/>
            <person name="Seedorf H."/>
        </authorList>
    </citation>
    <scope>NUCLEOTIDE SEQUENCE [LARGE SCALE GENOMIC DNA]</scope>
    <source>
        <strain evidence="13">H5</strain>
    </source>
</reference>
<dbReference type="AlphaFoldDB" id="A0A4P7W0J1"/>
<keyword evidence="9" id="KW-0811">Translocation</keyword>
<evidence type="ECO:0000256" key="7">
    <source>
        <dbReference type="ARBA" id="ARBA00022927"/>
    </source>
</evidence>
<name>A0A4P7W0J1_9BACT</name>
<keyword evidence="6 11" id="KW-0812">Transmembrane</keyword>
<keyword evidence="4" id="KW-0813">Transport</keyword>
<dbReference type="PRINTS" id="PR01853">
    <property type="entry name" value="YAJCTRNLCASE"/>
</dbReference>
<accession>A0A4P7W0J1</accession>
<keyword evidence="13" id="KW-1185">Reference proteome</keyword>
<keyword evidence="7" id="KW-0653">Protein transport</keyword>
<dbReference type="SMART" id="SM01323">
    <property type="entry name" value="YajC"/>
    <property type="match status" value="1"/>
</dbReference>
<gene>
    <name evidence="12" type="primary">yajC</name>
    <name evidence="12" type="ORF">E7747_00080</name>
</gene>
<protein>
    <recommendedName>
        <fullName evidence="3">Sec translocon accessory complex subunit YajC</fullName>
    </recommendedName>
</protein>
<keyword evidence="10 11" id="KW-0472">Membrane</keyword>
<keyword evidence="8 11" id="KW-1133">Transmembrane helix</keyword>
<dbReference type="EMBL" id="CP039396">
    <property type="protein sequence ID" value="QCD40850.1"/>
    <property type="molecule type" value="Genomic_DNA"/>
</dbReference>
<dbReference type="PANTHER" id="PTHR33909:SF1">
    <property type="entry name" value="SEC TRANSLOCON ACCESSORY COMPLEX SUBUNIT YAJC"/>
    <property type="match status" value="1"/>
</dbReference>
<comment type="similarity">
    <text evidence="2">Belongs to the YajC family.</text>
</comment>
<evidence type="ECO:0000256" key="11">
    <source>
        <dbReference type="SAM" id="Phobius"/>
    </source>
</evidence>
<evidence type="ECO:0000313" key="12">
    <source>
        <dbReference type="EMBL" id="QCD40850.1"/>
    </source>
</evidence>
<dbReference type="PANTHER" id="PTHR33909">
    <property type="entry name" value="SEC TRANSLOCON ACCESSORY COMPLEX SUBUNIT YAJC"/>
    <property type="match status" value="1"/>
</dbReference>
<evidence type="ECO:0000256" key="1">
    <source>
        <dbReference type="ARBA" id="ARBA00004162"/>
    </source>
</evidence>
<dbReference type="RefSeq" id="WP_123613277.1">
    <property type="nucleotide sequence ID" value="NZ_JAPKWX010000002.1"/>
</dbReference>
<evidence type="ECO:0000256" key="6">
    <source>
        <dbReference type="ARBA" id="ARBA00022692"/>
    </source>
</evidence>
<dbReference type="Pfam" id="PF02699">
    <property type="entry name" value="YajC"/>
    <property type="match status" value="1"/>
</dbReference>
<evidence type="ECO:0000256" key="8">
    <source>
        <dbReference type="ARBA" id="ARBA00022989"/>
    </source>
</evidence>
<sequence length="108" mass="12165">MMLNTILLQSIDSSWANILMIVALIAVFYFMMIRPQQKRQNEIKKFREGLRVNDPVVTAGGIYGKIKSIDDTTFSIEIAKDVRITVDKGSVYPSAQQAARDAAEKENK</sequence>
<evidence type="ECO:0000256" key="3">
    <source>
        <dbReference type="ARBA" id="ARBA00014962"/>
    </source>
</evidence>
<dbReference type="GO" id="GO:0005886">
    <property type="term" value="C:plasma membrane"/>
    <property type="evidence" value="ECO:0007669"/>
    <property type="project" value="UniProtKB-SubCell"/>
</dbReference>
<evidence type="ECO:0000256" key="5">
    <source>
        <dbReference type="ARBA" id="ARBA00022475"/>
    </source>
</evidence>
<evidence type="ECO:0000256" key="4">
    <source>
        <dbReference type="ARBA" id="ARBA00022448"/>
    </source>
</evidence>
<dbReference type="KEGG" id="ddb:E7747_00080"/>
<evidence type="ECO:0000256" key="9">
    <source>
        <dbReference type="ARBA" id="ARBA00023010"/>
    </source>
</evidence>
<dbReference type="GO" id="GO:0015031">
    <property type="term" value="P:protein transport"/>
    <property type="evidence" value="ECO:0007669"/>
    <property type="project" value="UniProtKB-KW"/>
</dbReference>
<dbReference type="NCBIfam" id="TIGR00739">
    <property type="entry name" value="yajC"/>
    <property type="match status" value="1"/>
</dbReference>
<evidence type="ECO:0000313" key="13">
    <source>
        <dbReference type="Proteomes" id="UP000297149"/>
    </source>
</evidence>
<organism evidence="12 13">
    <name type="scientific">Duncaniella dubosii</name>
    <dbReference type="NCBI Taxonomy" id="2518971"/>
    <lineage>
        <taxon>Bacteria</taxon>
        <taxon>Pseudomonadati</taxon>
        <taxon>Bacteroidota</taxon>
        <taxon>Bacteroidia</taxon>
        <taxon>Bacteroidales</taxon>
        <taxon>Muribaculaceae</taxon>
        <taxon>Duncaniella</taxon>
    </lineage>
</organism>
<comment type="subcellular location">
    <subcellularLocation>
        <location evidence="1">Cell membrane</location>
        <topology evidence="1">Single-pass membrane protein</topology>
    </subcellularLocation>
</comment>
<evidence type="ECO:0000256" key="10">
    <source>
        <dbReference type="ARBA" id="ARBA00023136"/>
    </source>
</evidence>
<dbReference type="InterPro" id="IPR003849">
    <property type="entry name" value="Preprotein_translocase_YajC"/>
</dbReference>
<keyword evidence="5" id="KW-1003">Cell membrane</keyword>
<feature type="transmembrane region" description="Helical" evidence="11">
    <location>
        <begin position="15"/>
        <end position="33"/>
    </location>
</feature>
<evidence type="ECO:0000256" key="2">
    <source>
        <dbReference type="ARBA" id="ARBA00006742"/>
    </source>
</evidence>
<dbReference type="Proteomes" id="UP000297149">
    <property type="component" value="Chromosome"/>
</dbReference>
<proteinExistence type="inferred from homology"/>